<keyword evidence="3" id="KW-1185">Reference proteome</keyword>
<protein>
    <recommendedName>
        <fullName evidence="1">Reverse transcriptase domain-containing protein</fullName>
    </recommendedName>
</protein>
<comment type="caution">
    <text evidence="2">The sequence shown here is derived from an EMBL/GenBank/DDBJ whole genome shotgun (WGS) entry which is preliminary data.</text>
</comment>
<dbReference type="AlphaFoldDB" id="A0A1R0H5A9"/>
<dbReference type="InterPro" id="IPR000477">
    <property type="entry name" value="RT_dom"/>
</dbReference>
<dbReference type="EMBL" id="LSSL01000557">
    <property type="protein sequence ID" value="OLY84264.1"/>
    <property type="molecule type" value="Genomic_DNA"/>
</dbReference>
<dbReference type="Proteomes" id="UP000187455">
    <property type="component" value="Unassembled WGS sequence"/>
</dbReference>
<organism evidence="2 3">
    <name type="scientific">Smittium mucronatum</name>
    <dbReference type="NCBI Taxonomy" id="133383"/>
    <lineage>
        <taxon>Eukaryota</taxon>
        <taxon>Fungi</taxon>
        <taxon>Fungi incertae sedis</taxon>
        <taxon>Zoopagomycota</taxon>
        <taxon>Kickxellomycotina</taxon>
        <taxon>Harpellomycetes</taxon>
        <taxon>Harpellales</taxon>
        <taxon>Legeriomycetaceae</taxon>
        <taxon>Smittium</taxon>
    </lineage>
</organism>
<accession>A0A1R0H5A9</accession>
<gene>
    <name evidence="2" type="ORF">AYI68_g1574</name>
</gene>
<feature type="domain" description="Reverse transcriptase" evidence="1">
    <location>
        <begin position="16"/>
        <end position="98"/>
    </location>
</feature>
<evidence type="ECO:0000313" key="3">
    <source>
        <dbReference type="Proteomes" id="UP000187455"/>
    </source>
</evidence>
<reference evidence="2 3" key="1">
    <citation type="journal article" date="2016" name="Mol. Biol. Evol.">
        <title>Genome-Wide Survey of Gut Fungi (Harpellales) Reveals the First Horizontally Transferred Ubiquitin Gene from a Mosquito Host.</title>
        <authorList>
            <person name="Wang Y."/>
            <person name="White M.M."/>
            <person name="Kvist S."/>
            <person name="Moncalvo J.M."/>
        </authorList>
    </citation>
    <scope>NUCLEOTIDE SEQUENCE [LARGE SCALE GENOMIC DNA]</scope>
    <source>
        <strain evidence="2 3">ALG-7-W6</strain>
    </source>
</reference>
<sequence length="104" mass="11373">MAVSIGCDVSNPTENLCGLRQGYPASSILFDFWISDLFKGSQGVYVLGFISRITGQLYADVSVLLAESDIDMQLALNHIAHWMNTWEMIVNASKCGVMNVTGPQ</sequence>
<name>A0A1R0H5A9_9FUNG</name>
<evidence type="ECO:0000313" key="2">
    <source>
        <dbReference type="EMBL" id="OLY84264.1"/>
    </source>
</evidence>
<evidence type="ECO:0000259" key="1">
    <source>
        <dbReference type="Pfam" id="PF00078"/>
    </source>
</evidence>
<dbReference type="Pfam" id="PF00078">
    <property type="entry name" value="RVT_1"/>
    <property type="match status" value="1"/>
</dbReference>
<dbReference type="OrthoDB" id="5534248at2759"/>
<proteinExistence type="predicted"/>